<comment type="subcellular location">
    <subcellularLocation>
        <location evidence="1">Periplasm</location>
    </subcellularLocation>
</comment>
<dbReference type="SUPFAM" id="SSF53850">
    <property type="entry name" value="Periplasmic binding protein-like II"/>
    <property type="match status" value="1"/>
</dbReference>
<dbReference type="Gene3D" id="3.40.190.10">
    <property type="entry name" value="Periplasmic binding protein-like II"/>
    <property type="match status" value="1"/>
</dbReference>
<comment type="similarity">
    <text evidence="2">Belongs to the bacterial solute-binding protein 5 family.</text>
</comment>
<dbReference type="GO" id="GO:0030288">
    <property type="term" value="C:outer membrane-bounded periplasmic space"/>
    <property type="evidence" value="ECO:0007669"/>
    <property type="project" value="UniProtKB-ARBA"/>
</dbReference>
<dbReference type="AlphaFoldDB" id="A0A1G9L287"/>
<feature type="domain" description="Solute-binding protein family 5" evidence="5">
    <location>
        <begin position="64"/>
        <end position="420"/>
    </location>
</feature>
<evidence type="ECO:0000256" key="3">
    <source>
        <dbReference type="ARBA" id="ARBA00022729"/>
    </source>
</evidence>
<dbReference type="InterPro" id="IPR039424">
    <property type="entry name" value="SBP_5"/>
</dbReference>
<dbReference type="PANTHER" id="PTHR30290:SF38">
    <property type="entry name" value="D,D-DIPEPTIDE-BINDING PERIPLASMIC PROTEIN DDPA-RELATED"/>
    <property type="match status" value="1"/>
</dbReference>
<keyword evidence="7" id="KW-1185">Reference proteome</keyword>
<name>A0A1G9L287_9RHOB</name>
<dbReference type="GO" id="GO:0043190">
    <property type="term" value="C:ATP-binding cassette (ABC) transporter complex"/>
    <property type="evidence" value="ECO:0007669"/>
    <property type="project" value="InterPro"/>
</dbReference>
<evidence type="ECO:0000256" key="4">
    <source>
        <dbReference type="SAM" id="SignalP"/>
    </source>
</evidence>
<feature type="chain" id="PRO_5011770368" evidence="4">
    <location>
        <begin position="22"/>
        <end position="501"/>
    </location>
</feature>
<dbReference type="InterPro" id="IPR023765">
    <property type="entry name" value="SBP_5_CS"/>
</dbReference>
<dbReference type="OrthoDB" id="9803988at2"/>
<dbReference type="PANTHER" id="PTHR30290">
    <property type="entry name" value="PERIPLASMIC BINDING COMPONENT OF ABC TRANSPORTER"/>
    <property type="match status" value="1"/>
</dbReference>
<accession>A0A1G9L287</accession>
<evidence type="ECO:0000313" key="6">
    <source>
        <dbReference type="EMBL" id="SDL56061.1"/>
    </source>
</evidence>
<dbReference type="GO" id="GO:0015833">
    <property type="term" value="P:peptide transport"/>
    <property type="evidence" value="ECO:0007669"/>
    <property type="project" value="TreeGrafter"/>
</dbReference>
<feature type="signal peptide" evidence="4">
    <location>
        <begin position="1"/>
        <end position="21"/>
    </location>
</feature>
<dbReference type="InterPro" id="IPR030678">
    <property type="entry name" value="Peptide/Ni-bd"/>
</dbReference>
<evidence type="ECO:0000256" key="1">
    <source>
        <dbReference type="ARBA" id="ARBA00004418"/>
    </source>
</evidence>
<dbReference type="PROSITE" id="PS01040">
    <property type="entry name" value="SBP_BACTERIAL_5"/>
    <property type="match status" value="1"/>
</dbReference>
<dbReference type="Proteomes" id="UP000199555">
    <property type="component" value="Unassembled WGS sequence"/>
</dbReference>
<proteinExistence type="inferred from homology"/>
<dbReference type="Gene3D" id="3.90.76.10">
    <property type="entry name" value="Dipeptide-binding Protein, Domain 1"/>
    <property type="match status" value="1"/>
</dbReference>
<evidence type="ECO:0000313" key="7">
    <source>
        <dbReference type="Proteomes" id="UP000199555"/>
    </source>
</evidence>
<dbReference type="STRING" id="525640.SAMN04487971_11322"/>
<dbReference type="PIRSF" id="PIRSF002741">
    <property type="entry name" value="MppA"/>
    <property type="match status" value="1"/>
</dbReference>
<dbReference type="Pfam" id="PF00496">
    <property type="entry name" value="SBP_bac_5"/>
    <property type="match status" value="1"/>
</dbReference>
<sequence length="501" mass="54632">MTTRLSLIAALLLSTAAAASAAELRIGLENDPDTLDPDRSRLFVGRIVFTALCDKLVDVNEKLEIVPQLATAWTQSEDGRSITFTLREGVKFHDGTDFNAEAVKANIERSKTLEDSVRKSELASVESVEVISPTEVRLNLSAPDATVMAQLTDRAGMMMSPAAFAEGKDFASAPACSGPFKFVSRVAQDRIELERFADYWNAEAIKLDRVVYLPIPDTTVRLANLQSGDLDMINQLAATDIPAVQGNGNLRVEQVTGLGYQGIYFNLANGPQSQNPLGQDARIRQALNLSIDRNAINQVVFQGAFPPAGQPFPPDSPYYNEAYAAPERDVEKAKALLAEAGVATPVNIELQVPNRPENQQTAQMIQAMAAEAGFNVNIVTKEYATLVSDGAEGSFQSHTKGWSGRIDPDGNLHQFVTTGAGFNDGHYSNPEVDRLLNEARTLTDPAQRKERYDAAQAILQQDLPVTYLYYQAWLYGVDAGVQGFKPYPDGMIRLQNVSDAD</sequence>
<evidence type="ECO:0000259" key="5">
    <source>
        <dbReference type="Pfam" id="PF00496"/>
    </source>
</evidence>
<dbReference type="GO" id="GO:1904680">
    <property type="term" value="F:peptide transmembrane transporter activity"/>
    <property type="evidence" value="ECO:0007669"/>
    <property type="project" value="TreeGrafter"/>
</dbReference>
<dbReference type="EMBL" id="FNGE01000013">
    <property type="protein sequence ID" value="SDL56061.1"/>
    <property type="molecule type" value="Genomic_DNA"/>
</dbReference>
<organism evidence="6 7">
    <name type="scientific">Paracoccus chinensis</name>
    <dbReference type="NCBI Taxonomy" id="525640"/>
    <lineage>
        <taxon>Bacteria</taxon>
        <taxon>Pseudomonadati</taxon>
        <taxon>Pseudomonadota</taxon>
        <taxon>Alphaproteobacteria</taxon>
        <taxon>Rhodobacterales</taxon>
        <taxon>Paracoccaceae</taxon>
        <taxon>Paracoccus</taxon>
    </lineage>
</organism>
<dbReference type="CDD" id="cd08511">
    <property type="entry name" value="PBP2_NikA_DppA_OppA_like_5"/>
    <property type="match status" value="1"/>
</dbReference>
<evidence type="ECO:0000256" key="2">
    <source>
        <dbReference type="ARBA" id="ARBA00005695"/>
    </source>
</evidence>
<dbReference type="RefSeq" id="WP_090756776.1">
    <property type="nucleotide sequence ID" value="NZ_FNGE01000013.1"/>
</dbReference>
<reference evidence="7" key="1">
    <citation type="submission" date="2016-10" db="EMBL/GenBank/DDBJ databases">
        <authorList>
            <person name="Varghese N."/>
            <person name="Submissions S."/>
        </authorList>
    </citation>
    <scope>NUCLEOTIDE SEQUENCE [LARGE SCALE GENOMIC DNA]</scope>
    <source>
        <strain evidence="7">CGMCC 1.7655</strain>
    </source>
</reference>
<protein>
    <submittedName>
        <fullName evidence="6">Peptide/nickel transport system substrate-binding protein</fullName>
    </submittedName>
</protein>
<dbReference type="InterPro" id="IPR000914">
    <property type="entry name" value="SBP_5_dom"/>
</dbReference>
<keyword evidence="3 4" id="KW-0732">Signal</keyword>
<gene>
    <name evidence="6" type="ORF">SAMN04487971_11322</name>
</gene>
<dbReference type="Gene3D" id="3.10.105.10">
    <property type="entry name" value="Dipeptide-binding Protein, Domain 3"/>
    <property type="match status" value="1"/>
</dbReference>